<sequence>MKYCNSYDLAWSLEVAEVFRKKYARASKIFQYITNCGGNYPGWLLAHDQPKWNRYKKIIKLIANMDLDCQPVPISKHLCSYIEDELYAQGYLVGYTGIDRTN</sequence>
<name>A0A0F9BSQ1_9ZZZZ</name>
<dbReference type="EMBL" id="LAZR01050427">
    <property type="protein sequence ID" value="KKK87381.1"/>
    <property type="molecule type" value="Genomic_DNA"/>
</dbReference>
<comment type="caution">
    <text evidence="1">The sequence shown here is derived from an EMBL/GenBank/DDBJ whole genome shotgun (WGS) entry which is preliminary data.</text>
</comment>
<organism evidence="1">
    <name type="scientific">marine sediment metagenome</name>
    <dbReference type="NCBI Taxonomy" id="412755"/>
    <lineage>
        <taxon>unclassified sequences</taxon>
        <taxon>metagenomes</taxon>
        <taxon>ecological metagenomes</taxon>
    </lineage>
</organism>
<dbReference type="AlphaFoldDB" id="A0A0F9BSQ1"/>
<reference evidence="1" key="1">
    <citation type="journal article" date="2015" name="Nature">
        <title>Complex archaea that bridge the gap between prokaryotes and eukaryotes.</title>
        <authorList>
            <person name="Spang A."/>
            <person name="Saw J.H."/>
            <person name="Jorgensen S.L."/>
            <person name="Zaremba-Niedzwiedzka K."/>
            <person name="Martijn J."/>
            <person name="Lind A.E."/>
            <person name="van Eijk R."/>
            <person name="Schleper C."/>
            <person name="Guy L."/>
            <person name="Ettema T.J."/>
        </authorList>
    </citation>
    <scope>NUCLEOTIDE SEQUENCE</scope>
</reference>
<proteinExistence type="predicted"/>
<gene>
    <name evidence="1" type="ORF">LCGC14_2753790</name>
</gene>
<accession>A0A0F9BSQ1</accession>
<protein>
    <submittedName>
        <fullName evidence="1">Uncharacterized protein</fullName>
    </submittedName>
</protein>
<evidence type="ECO:0000313" key="1">
    <source>
        <dbReference type="EMBL" id="KKK87381.1"/>
    </source>
</evidence>